<feature type="region of interest" description="Disordered" evidence="1">
    <location>
        <begin position="1"/>
        <end position="22"/>
    </location>
</feature>
<dbReference type="PANTHER" id="PTHR46246">
    <property type="entry name" value="GUANOSINE-3',5'-BIS(DIPHOSPHATE) 3'-PYROPHOSPHOHYDROLASE MESH1"/>
    <property type="match status" value="1"/>
</dbReference>
<dbReference type="SMART" id="SM00471">
    <property type="entry name" value="HDc"/>
    <property type="match status" value="1"/>
</dbReference>
<evidence type="ECO:0000259" key="2">
    <source>
        <dbReference type="PROSITE" id="PS51831"/>
    </source>
</evidence>
<gene>
    <name evidence="3" type="ORF">ACFODW_05935</name>
</gene>
<accession>A0ABV7A4P5</accession>
<comment type="caution">
    <text evidence="3">The sequence shown here is derived from an EMBL/GenBank/DDBJ whole genome shotgun (WGS) entry which is preliminary data.</text>
</comment>
<dbReference type="CDD" id="cd00077">
    <property type="entry name" value="HDc"/>
    <property type="match status" value="1"/>
</dbReference>
<evidence type="ECO:0000313" key="4">
    <source>
        <dbReference type="Proteomes" id="UP001595387"/>
    </source>
</evidence>
<dbReference type="Pfam" id="PF13328">
    <property type="entry name" value="HD_4"/>
    <property type="match status" value="1"/>
</dbReference>
<reference evidence="4" key="1">
    <citation type="journal article" date="2019" name="Int. J. Syst. Evol. Microbiol.">
        <title>The Global Catalogue of Microorganisms (GCM) 10K type strain sequencing project: providing services to taxonomists for standard genome sequencing and annotation.</title>
        <authorList>
            <consortium name="The Broad Institute Genomics Platform"/>
            <consortium name="The Broad Institute Genome Sequencing Center for Infectious Disease"/>
            <person name="Wu L."/>
            <person name="Ma J."/>
        </authorList>
    </citation>
    <scope>NUCLEOTIDE SEQUENCE [LARGE SCALE GENOMIC DNA]</scope>
    <source>
        <strain evidence="4">KCTC 13193</strain>
    </source>
</reference>
<dbReference type="InterPro" id="IPR006674">
    <property type="entry name" value="HD_domain"/>
</dbReference>
<name>A0ABV7A4P5_9BACI</name>
<organism evidence="3 4">
    <name type="scientific">Virgibacillus sediminis</name>
    <dbReference type="NCBI Taxonomy" id="202260"/>
    <lineage>
        <taxon>Bacteria</taxon>
        <taxon>Bacillati</taxon>
        <taxon>Bacillota</taxon>
        <taxon>Bacilli</taxon>
        <taxon>Bacillales</taxon>
        <taxon>Bacillaceae</taxon>
        <taxon>Virgibacillus</taxon>
    </lineage>
</organism>
<dbReference type="PANTHER" id="PTHR46246:SF1">
    <property type="entry name" value="GUANOSINE-3',5'-BIS(DIPHOSPHATE) 3'-PYROPHOSPHOHYDROLASE MESH1"/>
    <property type="match status" value="1"/>
</dbReference>
<sequence length="179" mass="21299">MKQRARRFAEAAHRGQKRKNTDAPYITHPIRVAERLEEHGFQEELICAGYLHDVAEDTDYNLEDIRMEFGERIASLVEAHTEDKSKTWKERKQATVNHLKHAEKEVKYLIVADKLDNLLSLKQDIEEHGERVWKNFNAGYEDQKWYHQSIAKYMYHGLSKEDIPPYFYQFEETVRQVFG</sequence>
<proteinExistence type="predicted"/>
<dbReference type="EMBL" id="JBHRRZ010000010">
    <property type="protein sequence ID" value="MFC2947880.1"/>
    <property type="molecule type" value="Genomic_DNA"/>
</dbReference>
<dbReference type="RefSeq" id="WP_390304226.1">
    <property type="nucleotide sequence ID" value="NZ_JBHRRZ010000010.1"/>
</dbReference>
<dbReference type="Gene3D" id="1.10.3210.10">
    <property type="entry name" value="Hypothetical protein af1432"/>
    <property type="match status" value="1"/>
</dbReference>
<dbReference type="SUPFAM" id="SSF109604">
    <property type="entry name" value="HD-domain/PDEase-like"/>
    <property type="match status" value="1"/>
</dbReference>
<dbReference type="PROSITE" id="PS51831">
    <property type="entry name" value="HD"/>
    <property type="match status" value="1"/>
</dbReference>
<dbReference type="InterPro" id="IPR052194">
    <property type="entry name" value="MESH1"/>
</dbReference>
<dbReference type="Proteomes" id="UP001595387">
    <property type="component" value="Unassembled WGS sequence"/>
</dbReference>
<feature type="domain" description="HD" evidence="2">
    <location>
        <begin position="25"/>
        <end position="118"/>
    </location>
</feature>
<keyword evidence="4" id="KW-1185">Reference proteome</keyword>
<dbReference type="InterPro" id="IPR003607">
    <property type="entry name" value="HD/PDEase_dom"/>
</dbReference>
<protein>
    <submittedName>
        <fullName evidence="3">HD domain-containing protein</fullName>
    </submittedName>
</protein>
<evidence type="ECO:0000256" key="1">
    <source>
        <dbReference type="SAM" id="MobiDB-lite"/>
    </source>
</evidence>
<evidence type="ECO:0000313" key="3">
    <source>
        <dbReference type="EMBL" id="MFC2947880.1"/>
    </source>
</evidence>